<feature type="domain" description="A-factor biosynthesis hotdog" evidence="1">
    <location>
        <begin position="183"/>
        <end position="268"/>
    </location>
</feature>
<organism evidence="2 3">
    <name type="scientific">Streptomyces ruber</name>
    <dbReference type="NCBI Taxonomy" id="83378"/>
    <lineage>
        <taxon>Bacteria</taxon>
        <taxon>Bacillati</taxon>
        <taxon>Actinomycetota</taxon>
        <taxon>Actinomycetes</taxon>
        <taxon>Kitasatosporales</taxon>
        <taxon>Streptomycetaceae</taxon>
        <taxon>Streptomyces</taxon>
    </lineage>
</organism>
<evidence type="ECO:0000313" key="3">
    <source>
        <dbReference type="Proteomes" id="UP000620156"/>
    </source>
</evidence>
<name>A0A918BP46_9ACTN</name>
<dbReference type="Proteomes" id="UP000620156">
    <property type="component" value="Unassembled WGS sequence"/>
</dbReference>
<dbReference type="RefSeq" id="WP_268245693.1">
    <property type="nucleotide sequence ID" value="NZ_BMQK01000018.1"/>
</dbReference>
<reference evidence="2" key="1">
    <citation type="journal article" date="2014" name="Int. J. Syst. Evol. Microbiol.">
        <title>Complete genome sequence of Corynebacterium casei LMG S-19264T (=DSM 44701T), isolated from a smear-ripened cheese.</title>
        <authorList>
            <consortium name="US DOE Joint Genome Institute (JGI-PGF)"/>
            <person name="Walter F."/>
            <person name="Albersmeier A."/>
            <person name="Kalinowski J."/>
            <person name="Ruckert C."/>
        </authorList>
    </citation>
    <scope>NUCLEOTIDE SEQUENCE</scope>
    <source>
        <strain evidence="2">JCM 3131</strain>
    </source>
</reference>
<evidence type="ECO:0000259" key="1">
    <source>
        <dbReference type="Pfam" id="PF03756"/>
    </source>
</evidence>
<dbReference type="AlphaFoldDB" id="A0A918BP46"/>
<sequence length="295" mass="32513">MFDVAFAPRPSTPSPTLLGSYAHLKRVENLLVTGWQRLTDRDFSLAVRWPAVHGDLPYDPRILAQTVRQTGLVVAHAEYDVPLTHQTMLSTLSFTLAPGLRIPRGRTSAPDVRIVVAENGGRRRTTSALRMSFRVLFDGVEMARAEAEFAWVSERVYARVRGARRHVGWGAWAVPAPVDARLVSRPSAADVMLSPGDRPHHWLLRNDPGNHLLFDHPVDHVPGLALLEAADQAARALLAPAPLAPTGIEAAYWRYVEFDQPCHIEAEPLPEPGSVRVTGIQQGEAAFRVDFRTGG</sequence>
<keyword evidence="3" id="KW-1185">Reference proteome</keyword>
<dbReference type="NCBIfam" id="NF041195">
    <property type="entry name" value="ScbA_BarX_GamBu"/>
    <property type="match status" value="1"/>
</dbReference>
<dbReference type="GO" id="GO:0016740">
    <property type="term" value="F:transferase activity"/>
    <property type="evidence" value="ECO:0007669"/>
    <property type="project" value="InterPro"/>
</dbReference>
<reference evidence="2" key="2">
    <citation type="submission" date="2020-09" db="EMBL/GenBank/DDBJ databases">
        <authorList>
            <person name="Sun Q."/>
            <person name="Ohkuma M."/>
        </authorList>
    </citation>
    <scope>NUCLEOTIDE SEQUENCE</scope>
    <source>
        <strain evidence="2">JCM 3131</strain>
    </source>
</reference>
<dbReference type="EMBL" id="BMQK01000018">
    <property type="protein sequence ID" value="GGQ80766.1"/>
    <property type="molecule type" value="Genomic_DNA"/>
</dbReference>
<proteinExistence type="predicted"/>
<comment type="caution">
    <text evidence="2">The sequence shown here is derived from an EMBL/GenBank/DDBJ whole genome shotgun (WGS) entry which is preliminary data.</text>
</comment>
<gene>
    <name evidence="2" type="ORF">GCM10010145_58110</name>
</gene>
<evidence type="ECO:0000313" key="2">
    <source>
        <dbReference type="EMBL" id="GGQ80766.1"/>
    </source>
</evidence>
<accession>A0A918BP46</accession>
<dbReference type="Pfam" id="PF03756">
    <property type="entry name" value="AfsA"/>
    <property type="match status" value="2"/>
</dbReference>
<dbReference type="InterPro" id="IPR047757">
    <property type="entry name" value="AfsA-like"/>
</dbReference>
<protein>
    <submittedName>
        <fullName evidence="2">Adhesin</fullName>
    </submittedName>
</protein>
<feature type="domain" description="A-factor biosynthesis hotdog" evidence="1">
    <location>
        <begin position="23"/>
        <end position="146"/>
    </location>
</feature>
<dbReference type="InterPro" id="IPR005509">
    <property type="entry name" value="AfsA_hotdog_dom"/>
</dbReference>